<dbReference type="SUPFAM" id="SSF55874">
    <property type="entry name" value="ATPase domain of HSP90 chaperone/DNA topoisomerase II/histidine kinase"/>
    <property type="match status" value="1"/>
</dbReference>
<dbReference type="Gene3D" id="3.30.565.10">
    <property type="entry name" value="Histidine kinase-like ATPase, C-terminal domain"/>
    <property type="match status" value="1"/>
</dbReference>
<dbReference type="InterPro" id="IPR036890">
    <property type="entry name" value="HATPase_C_sf"/>
</dbReference>
<dbReference type="InterPro" id="IPR003594">
    <property type="entry name" value="HATPase_dom"/>
</dbReference>
<dbReference type="EC" id="2.7.13.3" evidence="2"/>
<dbReference type="Pfam" id="PF02518">
    <property type="entry name" value="HATPase_c"/>
    <property type="match status" value="1"/>
</dbReference>
<evidence type="ECO:0000259" key="5">
    <source>
        <dbReference type="PROSITE" id="PS50042"/>
    </source>
</evidence>
<evidence type="ECO:0000313" key="8">
    <source>
        <dbReference type="Proteomes" id="UP000636505"/>
    </source>
</evidence>
<dbReference type="SMART" id="SM00100">
    <property type="entry name" value="cNMP"/>
    <property type="match status" value="1"/>
</dbReference>
<gene>
    <name evidence="7" type="ORF">IQ241_17100</name>
</gene>
<dbReference type="SUPFAM" id="SSF51206">
    <property type="entry name" value="cAMP-binding domain-like"/>
    <property type="match status" value="1"/>
</dbReference>
<feature type="domain" description="Histidine kinase" evidence="6">
    <location>
        <begin position="296"/>
        <end position="470"/>
    </location>
</feature>
<evidence type="ECO:0000256" key="3">
    <source>
        <dbReference type="ARBA" id="ARBA00022777"/>
    </source>
</evidence>
<evidence type="ECO:0000259" key="6">
    <source>
        <dbReference type="PROSITE" id="PS50109"/>
    </source>
</evidence>
<keyword evidence="4" id="KW-0902">Two-component regulatory system</keyword>
<comment type="caution">
    <text evidence="7">The sequence shown here is derived from an EMBL/GenBank/DDBJ whole genome shotgun (WGS) entry which is preliminary data.</text>
</comment>
<dbReference type="SMART" id="SM00387">
    <property type="entry name" value="HATPase_c"/>
    <property type="match status" value="1"/>
</dbReference>
<dbReference type="EMBL" id="JADEXG010000044">
    <property type="protein sequence ID" value="MBE9078992.1"/>
    <property type="molecule type" value="Genomic_DNA"/>
</dbReference>
<proteinExistence type="predicted"/>
<dbReference type="PANTHER" id="PTHR43065:SF48">
    <property type="entry name" value="HISTIDINE KINASE"/>
    <property type="match status" value="1"/>
</dbReference>
<sequence length="470" mass="52665">MLCAESLSQMKPFQTLPVERLDWICDRAEHIQLSPGEILVREGDPSQGFFIQISGQITVNRRSNGVDMPVGRHESPSFFGEVQVLTEDVVPVTLVADIHTDLYRLSCPDFLDLVHSCREFEKDIFRTVSQRLRGLESFIRTREKMAALGTLSAGLAHELNNPAAALVRVLKDIQPAVLELQRMNLVYGQQQVNEAHTQQWLDERDRGFAAIANPKNNPLAQGDREDALTDWLEDYGVADAWKLAEPLAAGETELATLDRLMAPWRDDPTELRDMGLRWLALSFDVMSMLKSGLHGAERISNLVQSMKSYSYMDRAVLQEVQIHDGIEDTLRLFAFKLKQGIEVKRQYGPDLPTMMAYGSELNQVWTNLIDNAIDALNEGPPDDAPPTITIRTCEKRDRLLVEIEDNGPGIPPEVKNRILEPFFTTKPMGKGSGLGLDLVRRTVENRHGGSLMVSSEPGRTCFTVSLPMSS</sequence>
<dbReference type="CDD" id="cd00038">
    <property type="entry name" value="CAP_ED"/>
    <property type="match status" value="1"/>
</dbReference>
<dbReference type="GO" id="GO:0004673">
    <property type="term" value="F:protein histidine kinase activity"/>
    <property type="evidence" value="ECO:0007669"/>
    <property type="project" value="UniProtKB-EC"/>
</dbReference>
<protein>
    <recommendedName>
        <fullName evidence="2">histidine kinase</fullName>
        <ecNumber evidence="2">2.7.13.3</ecNumber>
    </recommendedName>
</protein>
<reference evidence="7" key="1">
    <citation type="submission" date="2020-10" db="EMBL/GenBank/DDBJ databases">
        <authorList>
            <person name="Castelo-Branco R."/>
            <person name="Eusebio N."/>
            <person name="Adriana R."/>
            <person name="Vieira A."/>
            <person name="Brugerolle De Fraissinette N."/>
            <person name="Rezende De Castro R."/>
            <person name="Schneider M.P."/>
            <person name="Vasconcelos V."/>
            <person name="Leao P.N."/>
        </authorList>
    </citation>
    <scope>NUCLEOTIDE SEQUENCE</scope>
    <source>
        <strain evidence="7">LEGE 07310</strain>
    </source>
</reference>
<dbReference type="PROSITE" id="PS50109">
    <property type="entry name" value="HIS_KIN"/>
    <property type="match status" value="1"/>
</dbReference>
<dbReference type="Gene3D" id="1.10.287.130">
    <property type="match status" value="1"/>
</dbReference>
<comment type="catalytic activity">
    <reaction evidence="1">
        <text>ATP + protein L-histidine = ADP + protein N-phospho-L-histidine.</text>
        <dbReference type="EC" id="2.7.13.3"/>
    </reaction>
</comment>
<dbReference type="RefSeq" id="WP_193909446.1">
    <property type="nucleotide sequence ID" value="NZ_JADEXG010000044.1"/>
</dbReference>
<evidence type="ECO:0000313" key="7">
    <source>
        <dbReference type="EMBL" id="MBE9078992.1"/>
    </source>
</evidence>
<name>A0A8J7A8C8_9CYAN</name>
<dbReference type="InterPro" id="IPR004358">
    <property type="entry name" value="Sig_transdc_His_kin-like_C"/>
</dbReference>
<dbReference type="InterPro" id="IPR005467">
    <property type="entry name" value="His_kinase_dom"/>
</dbReference>
<dbReference type="Pfam" id="PF00027">
    <property type="entry name" value="cNMP_binding"/>
    <property type="match status" value="1"/>
</dbReference>
<feature type="domain" description="Cyclic nucleotide-binding" evidence="5">
    <location>
        <begin position="12"/>
        <end position="131"/>
    </location>
</feature>
<organism evidence="7 8">
    <name type="scientific">Vasconcelosia minhoensis LEGE 07310</name>
    <dbReference type="NCBI Taxonomy" id="915328"/>
    <lineage>
        <taxon>Bacteria</taxon>
        <taxon>Bacillati</taxon>
        <taxon>Cyanobacteriota</taxon>
        <taxon>Cyanophyceae</taxon>
        <taxon>Nodosilineales</taxon>
        <taxon>Cymatolegaceae</taxon>
        <taxon>Vasconcelosia</taxon>
        <taxon>Vasconcelosia minhoensis</taxon>
    </lineage>
</organism>
<dbReference type="InterPro" id="IPR018490">
    <property type="entry name" value="cNMP-bd_dom_sf"/>
</dbReference>
<dbReference type="Proteomes" id="UP000636505">
    <property type="component" value="Unassembled WGS sequence"/>
</dbReference>
<dbReference type="AlphaFoldDB" id="A0A8J7A8C8"/>
<dbReference type="InterPro" id="IPR014710">
    <property type="entry name" value="RmlC-like_jellyroll"/>
</dbReference>
<dbReference type="PRINTS" id="PR00344">
    <property type="entry name" value="BCTRLSENSOR"/>
</dbReference>
<dbReference type="Gene3D" id="2.60.120.10">
    <property type="entry name" value="Jelly Rolls"/>
    <property type="match status" value="1"/>
</dbReference>
<evidence type="ECO:0000256" key="2">
    <source>
        <dbReference type="ARBA" id="ARBA00012438"/>
    </source>
</evidence>
<evidence type="ECO:0000256" key="4">
    <source>
        <dbReference type="ARBA" id="ARBA00023012"/>
    </source>
</evidence>
<accession>A0A8J7A8C8</accession>
<keyword evidence="8" id="KW-1185">Reference proteome</keyword>
<keyword evidence="3" id="KW-0808">Transferase</keyword>
<dbReference type="GO" id="GO:0000160">
    <property type="term" value="P:phosphorelay signal transduction system"/>
    <property type="evidence" value="ECO:0007669"/>
    <property type="project" value="UniProtKB-KW"/>
</dbReference>
<dbReference type="InterPro" id="IPR000595">
    <property type="entry name" value="cNMP-bd_dom"/>
</dbReference>
<dbReference type="PROSITE" id="PS50042">
    <property type="entry name" value="CNMP_BINDING_3"/>
    <property type="match status" value="1"/>
</dbReference>
<dbReference type="PANTHER" id="PTHR43065">
    <property type="entry name" value="SENSOR HISTIDINE KINASE"/>
    <property type="match status" value="1"/>
</dbReference>
<keyword evidence="3" id="KW-0418">Kinase</keyword>
<evidence type="ECO:0000256" key="1">
    <source>
        <dbReference type="ARBA" id="ARBA00000085"/>
    </source>
</evidence>